<sequence length="150" mass="17081">MSAATAPAAGDIIRIPAHTAECEKDNRRIAWKQTMMERSEMYYTVHATNISKNNTDVILFVQGNWYNSGANGSYEIKLDAKFQYGQKNKEGENRFLVYHNKANKPYQHRFMATLIQGQVAEWAKKLIPVAQAQDGLALMTSIFGDYLHTY</sequence>
<name>A0A3N4KB72_9PEZI</name>
<dbReference type="Proteomes" id="UP000277580">
    <property type="component" value="Unassembled WGS sequence"/>
</dbReference>
<accession>A0A3N4KB72</accession>
<evidence type="ECO:0000313" key="2">
    <source>
        <dbReference type="EMBL" id="RPB10757.1"/>
    </source>
</evidence>
<organism evidence="1 3">
    <name type="scientific">Morchella conica CCBAS932</name>
    <dbReference type="NCBI Taxonomy" id="1392247"/>
    <lineage>
        <taxon>Eukaryota</taxon>
        <taxon>Fungi</taxon>
        <taxon>Dikarya</taxon>
        <taxon>Ascomycota</taxon>
        <taxon>Pezizomycotina</taxon>
        <taxon>Pezizomycetes</taxon>
        <taxon>Pezizales</taxon>
        <taxon>Morchellaceae</taxon>
        <taxon>Morchella</taxon>
    </lineage>
</organism>
<keyword evidence="3" id="KW-1185">Reference proteome</keyword>
<gene>
    <name evidence="2" type="ORF">P167DRAFT_508972</name>
    <name evidence="1" type="ORF">P167DRAFT_514433</name>
</gene>
<reference evidence="1 3" key="1">
    <citation type="journal article" date="2018" name="Nat. Ecol. Evol.">
        <title>Pezizomycetes genomes reveal the molecular basis of ectomycorrhizal truffle lifestyle.</title>
        <authorList>
            <person name="Murat C."/>
            <person name="Payen T."/>
            <person name="Noel B."/>
            <person name="Kuo A."/>
            <person name="Morin E."/>
            <person name="Chen J."/>
            <person name="Kohler A."/>
            <person name="Krizsan K."/>
            <person name="Balestrini R."/>
            <person name="Da Silva C."/>
            <person name="Montanini B."/>
            <person name="Hainaut M."/>
            <person name="Levati E."/>
            <person name="Barry K.W."/>
            <person name="Belfiori B."/>
            <person name="Cichocki N."/>
            <person name="Clum A."/>
            <person name="Dockter R.B."/>
            <person name="Fauchery L."/>
            <person name="Guy J."/>
            <person name="Iotti M."/>
            <person name="Le Tacon F."/>
            <person name="Lindquist E.A."/>
            <person name="Lipzen A."/>
            <person name="Malagnac F."/>
            <person name="Mello A."/>
            <person name="Molinier V."/>
            <person name="Miyauchi S."/>
            <person name="Poulain J."/>
            <person name="Riccioni C."/>
            <person name="Rubini A."/>
            <person name="Sitrit Y."/>
            <person name="Splivallo R."/>
            <person name="Traeger S."/>
            <person name="Wang M."/>
            <person name="Zifcakova L."/>
            <person name="Wipf D."/>
            <person name="Zambonelli A."/>
            <person name="Paolocci F."/>
            <person name="Nowrousian M."/>
            <person name="Ottonello S."/>
            <person name="Baldrian P."/>
            <person name="Spatafora J.W."/>
            <person name="Henrissat B."/>
            <person name="Nagy L.G."/>
            <person name="Aury J.M."/>
            <person name="Wincker P."/>
            <person name="Grigoriev I.V."/>
            <person name="Bonfante P."/>
            <person name="Martin F.M."/>
        </authorList>
    </citation>
    <scope>NUCLEOTIDE SEQUENCE [LARGE SCALE GENOMIC DNA]</scope>
    <source>
        <strain evidence="1 3">CCBAS932</strain>
    </source>
</reference>
<proteinExistence type="predicted"/>
<protein>
    <submittedName>
        <fullName evidence="1">Uncharacterized protein</fullName>
    </submittedName>
</protein>
<evidence type="ECO:0000313" key="1">
    <source>
        <dbReference type="EMBL" id="RPB06609.1"/>
    </source>
</evidence>
<dbReference type="EMBL" id="ML119264">
    <property type="protein sequence ID" value="RPB06609.1"/>
    <property type="molecule type" value="Genomic_DNA"/>
</dbReference>
<evidence type="ECO:0000313" key="3">
    <source>
        <dbReference type="Proteomes" id="UP000277580"/>
    </source>
</evidence>
<dbReference type="OrthoDB" id="4537670at2759"/>
<dbReference type="AlphaFoldDB" id="A0A3N4KB72"/>
<dbReference type="EMBL" id="ML119141">
    <property type="protein sequence ID" value="RPB10757.1"/>
    <property type="molecule type" value="Genomic_DNA"/>
</dbReference>